<evidence type="ECO:0000313" key="2">
    <source>
        <dbReference type="Proteomes" id="UP001652432"/>
    </source>
</evidence>
<protein>
    <submittedName>
        <fullName evidence="1">Uncharacterized protein</fullName>
    </submittedName>
</protein>
<evidence type="ECO:0000313" key="1">
    <source>
        <dbReference type="EMBL" id="MCU6744282.1"/>
    </source>
</evidence>
<organism evidence="1 2">
    <name type="scientific">Suilimivivens aceti</name>
    <dbReference type="NCBI Taxonomy" id="2981774"/>
    <lineage>
        <taxon>Bacteria</taxon>
        <taxon>Bacillati</taxon>
        <taxon>Bacillota</taxon>
        <taxon>Clostridia</taxon>
        <taxon>Lachnospirales</taxon>
        <taxon>Lachnospiraceae</taxon>
        <taxon>Suilimivivens</taxon>
    </lineage>
</organism>
<comment type="caution">
    <text evidence="1">The sequence shown here is derived from an EMBL/GenBank/DDBJ whole genome shotgun (WGS) entry which is preliminary data.</text>
</comment>
<name>A0ABT2T2W6_9FIRM</name>
<sequence>MQTISDYFNHGFIIGRMSLNEARQWKYWAVSVVAIAIHYAILGGQEALSYLQEKALELVRAVHAARSKNALPPKYTECGWFLHIYLEKNILSCYIEHRKRESQRSGLLRIL</sequence>
<reference evidence="1 2" key="1">
    <citation type="journal article" date="2021" name="ISME Commun">
        <title>Automated analysis of genomic sequences facilitates high-throughput and comprehensive description of bacteria.</title>
        <authorList>
            <person name="Hitch T.C.A."/>
        </authorList>
    </citation>
    <scope>NUCLEOTIDE SEQUENCE [LARGE SCALE GENOMIC DNA]</scope>
    <source>
        <strain evidence="1 2">Sanger_18</strain>
    </source>
</reference>
<gene>
    <name evidence="1" type="ORF">OCV77_07200</name>
</gene>
<dbReference type="Proteomes" id="UP001652432">
    <property type="component" value="Unassembled WGS sequence"/>
</dbReference>
<proteinExistence type="predicted"/>
<dbReference type="EMBL" id="JAOQKJ010000005">
    <property type="protein sequence ID" value="MCU6744282.1"/>
    <property type="molecule type" value="Genomic_DNA"/>
</dbReference>
<dbReference type="RefSeq" id="WP_262574308.1">
    <property type="nucleotide sequence ID" value="NZ_JAOQKJ010000005.1"/>
</dbReference>
<accession>A0ABT2T2W6</accession>
<keyword evidence="2" id="KW-1185">Reference proteome</keyword>